<proteinExistence type="predicted"/>
<evidence type="ECO:0000313" key="4">
    <source>
        <dbReference type="Proteomes" id="UP000696294"/>
    </source>
</evidence>
<organism evidence="3 4">
    <name type="scientific">Nonomuraea composti</name>
    <dbReference type="NCBI Taxonomy" id="2720023"/>
    <lineage>
        <taxon>Bacteria</taxon>
        <taxon>Bacillati</taxon>
        <taxon>Actinomycetota</taxon>
        <taxon>Actinomycetes</taxon>
        <taxon>Streptosporangiales</taxon>
        <taxon>Streptosporangiaceae</taxon>
        <taxon>Nonomuraea</taxon>
    </lineage>
</organism>
<name>A0ABX1BKX6_9ACTN</name>
<dbReference type="InterPro" id="IPR050491">
    <property type="entry name" value="AmpC-like"/>
</dbReference>
<evidence type="ECO:0000256" key="1">
    <source>
        <dbReference type="SAM" id="SignalP"/>
    </source>
</evidence>
<feature type="signal peptide" evidence="1">
    <location>
        <begin position="1"/>
        <end position="16"/>
    </location>
</feature>
<sequence>MRSLIALILAATLNVAAPAPQDLRGAVQAVVDAGAPAAVLAVRTEEGPEDVAAGVADTRTGRPASTGDRYRIASITKTFTAVLVLQLAAARAIDLGAPIGRYVEGVPGGSRITIRDLLRHTSGLPDFYDALGLRTSADWRRRRLERLTDDRRLSLAFGLEPAPPGAPEATYSNTNYVLLGKLVEHVTRRPYADEVAGRIIRPLRLRDTYYADGQPAIRGRHLHGYMPGDLPGEPDADYAHLTDFTTQTVNQSGPAGSMISTVHDLTRFYQALFTGRLLPPALMRELTGTVPVRGNPLPWVRGFGLGVHRYDFGCGPVYGHIGGVRGYTGIVVSTADGRRQAAIAVTLNPNPAAVLPAAVKAVTEAICP</sequence>
<keyword evidence="1" id="KW-0732">Signal</keyword>
<gene>
    <name evidence="3" type="ORF">HCN51_47325</name>
</gene>
<accession>A0ABX1BKX6</accession>
<dbReference type="EMBL" id="JAATEP010000057">
    <property type="protein sequence ID" value="NJP96957.1"/>
    <property type="molecule type" value="Genomic_DNA"/>
</dbReference>
<dbReference type="Gene3D" id="3.40.710.10">
    <property type="entry name" value="DD-peptidase/beta-lactamase superfamily"/>
    <property type="match status" value="1"/>
</dbReference>
<reference evidence="3 4" key="1">
    <citation type="submission" date="2020-03" db="EMBL/GenBank/DDBJ databases">
        <title>WGS of actinomycetes isolated from Thailand.</title>
        <authorList>
            <person name="Thawai C."/>
        </authorList>
    </citation>
    <scope>NUCLEOTIDE SEQUENCE [LARGE SCALE GENOMIC DNA]</scope>
    <source>
        <strain evidence="3 4">FMUSA5-5</strain>
    </source>
</reference>
<dbReference type="InterPro" id="IPR001466">
    <property type="entry name" value="Beta-lactam-related"/>
</dbReference>
<comment type="caution">
    <text evidence="3">The sequence shown here is derived from an EMBL/GenBank/DDBJ whole genome shotgun (WGS) entry which is preliminary data.</text>
</comment>
<protein>
    <submittedName>
        <fullName evidence="3">Beta-lactamase family protein</fullName>
    </submittedName>
</protein>
<evidence type="ECO:0000313" key="3">
    <source>
        <dbReference type="EMBL" id="NJP96957.1"/>
    </source>
</evidence>
<feature type="domain" description="Beta-lactamase-related" evidence="2">
    <location>
        <begin position="27"/>
        <end position="350"/>
    </location>
</feature>
<evidence type="ECO:0000259" key="2">
    <source>
        <dbReference type="Pfam" id="PF00144"/>
    </source>
</evidence>
<dbReference type="InterPro" id="IPR012338">
    <property type="entry name" value="Beta-lactam/transpept-like"/>
</dbReference>
<keyword evidence="4" id="KW-1185">Reference proteome</keyword>
<dbReference type="PANTHER" id="PTHR46825:SF7">
    <property type="entry name" value="D-ALANYL-D-ALANINE CARBOXYPEPTIDASE"/>
    <property type="match status" value="1"/>
</dbReference>
<dbReference type="PANTHER" id="PTHR46825">
    <property type="entry name" value="D-ALANYL-D-ALANINE-CARBOXYPEPTIDASE/ENDOPEPTIDASE AMPH"/>
    <property type="match status" value="1"/>
</dbReference>
<dbReference type="Proteomes" id="UP000696294">
    <property type="component" value="Unassembled WGS sequence"/>
</dbReference>
<feature type="chain" id="PRO_5046285079" evidence="1">
    <location>
        <begin position="17"/>
        <end position="368"/>
    </location>
</feature>
<dbReference type="Pfam" id="PF00144">
    <property type="entry name" value="Beta-lactamase"/>
    <property type="match status" value="1"/>
</dbReference>
<dbReference type="RefSeq" id="WP_168018472.1">
    <property type="nucleotide sequence ID" value="NZ_JAATEP010000057.1"/>
</dbReference>
<dbReference type="SUPFAM" id="SSF56601">
    <property type="entry name" value="beta-lactamase/transpeptidase-like"/>
    <property type="match status" value="1"/>
</dbReference>